<dbReference type="Gene3D" id="3.50.30.30">
    <property type="match status" value="1"/>
</dbReference>
<gene>
    <name evidence="6" type="primary">LOC100898128</name>
</gene>
<dbReference type="PANTHER" id="PTHR10404">
    <property type="entry name" value="N-ACETYLATED-ALPHA-LINKED ACIDIC DIPEPTIDASE"/>
    <property type="match status" value="1"/>
</dbReference>
<dbReference type="Gene3D" id="3.40.630.10">
    <property type="entry name" value="Zn peptidases"/>
    <property type="match status" value="1"/>
</dbReference>
<dbReference type="SUPFAM" id="SSF47672">
    <property type="entry name" value="Transferrin receptor-like dimerisation domain"/>
    <property type="match status" value="1"/>
</dbReference>
<dbReference type="RefSeq" id="XP_028967467.1">
    <property type="nucleotide sequence ID" value="XM_029111634.1"/>
</dbReference>
<evidence type="ECO:0000256" key="1">
    <source>
        <dbReference type="ARBA" id="ARBA00005634"/>
    </source>
</evidence>
<dbReference type="InterPro" id="IPR036757">
    <property type="entry name" value="TFR-like_dimer_dom_sf"/>
</dbReference>
<keyword evidence="5" id="KW-1185">Reference proteome</keyword>
<evidence type="ECO:0000256" key="2">
    <source>
        <dbReference type="SAM" id="MobiDB-lite"/>
    </source>
</evidence>
<dbReference type="PANTHER" id="PTHR10404:SF46">
    <property type="entry name" value="VACUOLAR PROTEIN SORTING-ASSOCIATED PROTEIN 70"/>
    <property type="match status" value="1"/>
</dbReference>
<dbReference type="Pfam" id="PF04253">
    <property type="entry name" value="TFR_dimer"/>
    <property type="match status" value="1"/>
</dbReference>
<sequence length="595" mass="65247">SEDFDVLKSRGVTLNGTIAIMRYGKGQTLAKIKRAEENGIQGVLIYADPFDTESLDTEVPSGPAVPSDAVERGNIKSFPGDPVTPFLPATDDIYRMPRSDVQLPGIPVQPISAEDAQHLLQGIGGPSAPIRWQGRLNLSYNIGPGYKDAAEIEVQLSSFNLFREMNIYNVIGVIPGTHESGRYIIIGCHHDSWTKGAGDPGTGMAVLMEVARMFSDLIRIEGWRPKRTLIFAAWDAAEFGQVGSTEFLQKHFGELSHRTVAYLSLDQAVTGNRSLQVIGSPLLRQVLSEAAEKVPSPGEDQMANSDQNNKPPPPHQQSQSSSSAQHQPAESLYSSWTRAQPVLLNSRRGSVPEIIPPASGADFVPFFQLLGVPIAHFQYVAGDGSTDYPPLRTVYDDFDYIVNFTDPGQHGMAALAQLIAATALKLTDTLQLPVKATDYADQISADFATFQRAQGDFFRTNHIRLDALSAAVKGFSATAKNFQEAFERSAKSEKTILSTLEEFNDRLLQLERSFLLQAAYPRHLHSRHLLYGPDNEDSNKGTLFPHLVMAVRQARKRPISPALSYVRENLSLVLNALRSATGILDKSLLLKSDPV</sequence>
<evidence type="ECO:0000313" key="6">
    <source>
        <dbReference type="RefSeq" id="XP_028967467.1"/>
    </source>
</evidence>
<dbReference type="KEGG" id="goe:100898128"/>
<feature type="domain" description="Transferrin receptor-like dimerisation" evidence="3">
    <location>
        <begin position="464"/>
        <end position="584"/>
    </location>
</feature>
<dbReference type="Proteomes" id="UP000694867">
    <property type="component" value="Unplaced"/>
</dbReference>
<name>A0AAJ7SGQ7_9ACAR</name>
<dbReference type="SUPFAM" id="SSF52025">
    <property type="entry name" value="PA domain"/>
    <property type="match status" value="1"/>
</dbReference>
<dbReference type="Pfam" id="PF04389">
    <property type="entry name" value="Peptidase_M28"/>
    <property type="match status" value="1"/>
</dbReference>
<feature type="region of interest" description="Disordered" evidence="2">
    <location>
        <begin position="55"/>
        <end position="74"/>
    </location>
</feature>
<comment type="similarity">
    <text evidence="1">Belongs to the peptidase M28 family. M28B subfamily.</text>
</comment>
<organism evidence="5 6">
    <name type="scientific">Galendromus occidentalis</name>
    <name type="common">western predatory mite</name>
    <dbReference type="NCBI Taxonomy" id="34638"/>
    <lineage>
        <taxon>Eukaryota</taxon>
        <taxon>Metazoa</taxon>
        <taxon>Ecdysozoa</taxon>
        <taxon>Arthropoda</taxon>
        <taxon>Chelicerata</taxon>
        <taxon>Arachnida</taxon>
        <taxon>Acari</taxon>
        <taxon>Parasitiformes</taxon>
        <taxon>Mesostigmata</taxon>
        <taxon>Gamasina</taxon>
        <taxon>Phytoseioidea</taxon>
        <taxon>Phytoseiidae</taxon>
        <taxon>Typhlodrominae</taxon>
        <taxon>Galendromus</taxon>
    </lineage>
</organism>
<dbReference type="AlphaFoldDB" id="A0AAJ7SGQ7"/>
<evidence type="ECO:0000259" key="3">
    <source>
        <dbReference type="Pfam" id="PF04253"/>
    </source>
</evidence>
<feature type="domain" description="Peptidase M28" evidence="4">
    <location>
        <begin position="169"/>
        <end position="303"/>
    </location>
</feature>
<dbReference type="InterPro" id="IPR039373">
    <property type="entry name" value="Peptidase_M28B"/>
</dbReference>
<evidence type="ECO:0000313" key="5">
    <source>
        <dbReference type="Proteomes" id="UP000694867"/>
    </source>
</evidence>
<protein>
    <submittedName>
        <fullName evidence="6">N-acetylated-alpha-linked acidic dipeptidase-like protein</fullName>
    </submittedName>
</protein>
<dbReference type="InterPro" id="IPR007484">
    <property type="entry name" value="Peptidase_M28"/>
</dbReference>
<feature type="non-terminal residue" evidence="6">
    <location>
        <position position="1"/>
    </location>
</feature>
<dbReference type="SUPFAM" id="SSF53187">
    <property type="entry name" value="Zn-dependent exopeptidases"/>
    <property type="match status" value="1"/>
</dbReference>
<feature type="region of interest" description="Disordered" evidence="2">
    <location>
        <begin position="290"/>
        <end position="331"/>
    </location>
</feature>
<dbReference type="FunFam" id="3.40.630.10:FF:000101">
    <property type="entry name" value="N-acetylated alpha-linked acidic dipeptidase like 1"/>
    <property type="match status" value="1"/>
</dbReference>
<dbReference type="InterPro" id="IPR046450">
    <property type="entry name" value="PA_dom_sf"/>
</dbReference>
<dbReference type="GO" id="GO:0004180">
    <property type="term" value="F:carboxypeptidase activity"/>
    <property type="evidence" value="ECO:0007669"/>
    <property type="project" value="TreeGrafter"/>
</dbReference>
<feature type="compositionally biased region" description="Low complexity" evidence="2">
    <location>
        <begin position="316"/>
        <end position="329"/>
    </location>
</feature>
<accession>A0AAJ7SGQ7</accession>
<dbReference type="InterPro" id="IPR007365">
    <property type="entry name" value="TFR-like_dimer_dom"/>
</dbReference>
<reference evidence="6" key="1">
    <citation type="submission" date="2025-08" db="UniProtKB">
        <authorList>
            <consortium name="RefSeq"/>
        </authorList>
    </citation>
    <scope>IDENTIFICATION</scope>
</reference>
<dbReference type="GeneID" id="100898128"/>
<evidence type="ECO:0000259" key="4">
    <source>
        <dbReference type="Pfam" id="PF04389"/>
    </source>
</evidence>
<dbReference type="Gene3D" id="1.20.930.40">
    <property type="entry name" value="Transferrin receptor-like, dimerisation domain"/>
    <property type="match status" value="1"/>
</dbReference>
<proteinExistence type="inferred from homology"/>